<dbReference type="GO" id="GO:0016020">
    <property type="term" value="C:membrane"/>
    <property type="evidence" value="ECO:0007669"/>
    <property type="project" value="UniProtKB-SubCell"/>
</dbReference>
<accession>A0AAN4ZB71</accession>
<dbReference type="Proteomes" id="UP001328107">
    <property type="component" value="Unassembled WGS sequence"/>
</dbReference>
<evidence type="ECO:0000313" key="7">
    <source>
        <dbReference type="EMBL" id="GMR35338.1"/>
    </source>
</evidence>
<comment type="caution">
    <text evidence="7">The sequence shown here is derived from an EMBL/GenBank/DDBJ whole genome shotgun (WGS) entry which is preliminary data.</text>
</comment>
<dbReference type="EMBL" id="BTRK01000002">
    <property type="protein sequence ID" value="GMR35338.1"/>
    <property type="molecule type" value="Genomic_DNA"/>
</dbReference>
<keyword evidence="3 6" id="KW-0812">Transmembrane</keyword>
<comment type="subcellular location">
    <subcellularLocation>
        <location evidence="1">Membrane</location>
        <topology evidence="1">Multi-pass membrane protein</topology>
    </subcellularLocation>
</comment>
<feature type="transmembrane region" description="Helical" evidence="6">
    <location>
        <begin position="6"/>
        <end position="29"/>
    </location>
</feature>
<evidence type="ECO:0000256" key="3">
    <source>
        <dbReference type="ARBA" id="ARBA00022692"/>
    </source>
</evidence>
<feature type="transmembrane region" description="Helical" evidence="6">
    <location>
        <begin position="127"/>
        <end position="143"/>
    </location>
</feature>
<feature type="non-terminal residue" evidence="7">
    <location>
        <position position="146"/>
    </location>
</feature>
<keyword evidence="8" id="KW-1185">Reference proteome</keyword>
<evidence type="ECO:0000256" key="1">
    <source>
        <dbReference type="ARBA" id="ARBA00004141"/>
    </source>
</evidence>
<organism evidence="7 8">
    <name type="scientific">Pristionchus mayeri</name>
    <dbReference type="NCBI Taxonomy" id="1317129"/>
    <lineage>
        <taxon>Eukaryota</taxon>
        <taxon>Metazoa</taxon>
        <taxon>Ecdysozoa</taxon>
        <taxon>Nematoda</taxon>
        <taxon>Chromadorea</taxon>
        <taxon>Rhabditida</taxon>
        <taxon>Rhabditina</taxon>
        <taxon>Diplogasteromorpha</taxon>
        <taxon>Diplogasteroidea</taxon>
        <taxon>Neodiplogasteridae</taxon>
        <taxon>Pristionchus</taxon>
    </lineage>
</organism>
<proteinExistence type="inferred from homology"/>
<protein>
    <recommendedName>
        <fullName evidence="9">G protein-coupled receptor</fullName>
    </recommendedName>
</protein>
<reference evidence="8" key="1">
    <citation type="submission" date="2022-10" db="EMBL/GenBank/DDBJ databases">
        <title>Genome assembly of Pristionchus species.</title>
        <authorList>
            <person name="Yoshida K."/>
            <person name="Sommer R.J."/>
        </authorList>
    </citation>
    <scope>NUCLEOTIDE SEQUENCE [LARGE SCALE GENOMIC DNA]</scope>
    <source>
        <strain evidence="8">RS5460</strain>
    </source>
</reference>
<dbReference type="PANTHER" id="PTHR22945:SF40">
    <property type="entry name" value="SERPENTINE RECEPTOR, CLASS D (DELTA)-RELATED"/>
    <property type="match status" value="1"/>
</dbReference>
<evidence type="ECO:0000256" key="6">
    <source>
        <dbReference type="SAM" id="Phobius"/>
    </source>
</evidence>
<dbReference type="InterPro" id="IPR050920">
    <property type="entry name" value="Nematode_rcpt-like_delta"/>
</dbReference>
<evidence type="ECO:0000256" key="5">
    <source>
        <dbReference type="ARBA" id="ARBA00023136"/>
    </source>
</evidence>
<comment type="similarity">
    <text evidence="2">Belongs to the nematode receptor-like protein srd family.</text>
</comment>
<evidence type="ECO:0008006" key="9">
    <source>
        <dbReference type="Google" id="ProtNLM"/>
    </source>
</evidence>
<evidence type="ECO:0000313" key="8">
    <source>
        <dbReference type="Proteomes" id="UP001328107"/>
    </source>
</evidence>
<dbReference type="PANTHER" id="PTHR22945">
    <property type="entry name" value="SERPENTINE RECEPTOR, CLASS D DELTA"/>
    <property type="match status" value="1"/>
</dbReference>
<feature type="transmembrane region" description="Helical" evidence="6">
    <location>
        <begin position="50"/>
        <end position="77"/>
    </location>
</feature>
<name>A0AAN4ZB71_9BILA</name>
<sequence>MMLLNFVLAIHMLLGITSTLFNSLLLFIMTRYTPESFRSYSLLLKLHASFDILISVCSLSTMLRAVPCAWSAIYISYGPCSYLSQNLCYYFYSTFMASNVVTFVTVLVSIGARYWVLRFGFISVKRIMTAQMAAFLAAVIVVVKRL</sequence>
<feature type="transmembrane region" description="Helical" evidence="6">
    <location>
        <begin position="89"/>
        <end position="115"/>
    </location>
</feature>
<keyword evidence="5 6" id="KW-0472">Membrane</keyword>
<keyword evidence="4 6" id="KW-1133">Transmembrane helix</keyword>
<dbReference type="AlphaFoldDB" id="A0AAN4ZB71"/>
<gene>
    <name evidence="7" type="ORF">PMAYCL1PPCAC_05533</name>
</gene>
<evidence type="ECO:0000256" key="2">
    <source>
        <dbReference type="ARBA" id="ARBA00009166"/>
    </source>
</evidence>
<dbReference type="Pfam" id="PF10317">
    <property type="entry name" value="7TM_GPCR_Srd"/>
    <property type="match status" value="1"/>
</dbReference>
<dbReference type="InterPro" id="IPR019421">
    <property type="entry name" value="7TM_GPCR_serpentine_rcpt_Srd"/>
</dbReference>
<evidence type="ECO:0000256" key="4">
    <source>
        <dbReference type="ARBA" id="ARBA00022989"/>
    </source>
</evidence>